<accession>A0A1R3V629</accession>
<sequence>MAHVVGWSVQISDCLMKLGKVRPGWGKVVVAEVLTNDRTARPSGPSVTVSERTEAFDSHLGGPPIWGSVTFAPFC</sequence>
<evidence type="ECO:0000313" key="1">
    <source>
        <dbReference type="EMBL" id="SIT53844.1"/>
    </source>
</evidence>
<dbReference type="STRING" id="1631249.BQ8794_130328"/>
<reference evidence="2" key="1">
    <citation type="submission" date="2017-01" db="EMBL/GenBank/DDBJ databases">
        <authorList>
            <person name="Brunel B."/>
        </authorList>
    </citation>
    <scope>NUCLEOTIDE SEQUENCE [LARGE SCALE GENOMIC DNA]</scope>
</reference>
<gene>
    <name evidence="1" type="ORF">BQ8794_130328</name>
</gene>
<organism evidence="1 2">
    <name type="scientific">Mesorhizobium prunaredense</name>
    <dbReference type="NCBI Taxonomy" id="1631249"/>
    <lineage>
        <taxon>Bacteria</taxon>
        <taxon>Pseudomonadati</taxon>
        <taxon>Pseudomonadota</taxon>
        <taxon>Alphaproteobacteria</taxon>
        <taxon>Hyphomicrobiales</taxon>
        <taxon>Phyllobacteriaceae</taxon>
        <taxon>Mesorhizobium</taxon>
    </lineage>
</organism>
<keyword evidence="2" id="KW-1185">Reference proteome</keyword>
<dbReference type="AlphaFoldDB" id="A0A1R3V629"/>
<evidence type="ECO:0000313" key="2">
    <source>
        <dbReference type="Proteomes" id="UP000188388"/>
    </source>
</evidence>
<dbReference type="EMBL" id="FTPD01000005">
    <property type="protein sequence ID" value="SIT53844.1"/>
    <property type="molecule type" value="Genomic_DNA"/>
</dbReference>
<proteinExistence type="predicted"/>
<name>A0A1R3V629_9HYPH</name>
<dbReference type="Proteomes" id="UP000188388">
    <property type="component" value="Unassembled WGS sequence"/>
</dbReference>
<protein>
    <submittedName>
        <fullName evidence="1">Uncharacterized protein</fullName>
    </submittedName>
</protein>